<reference evidence="1" key="1">
    <citation type="submission" date="2023-06" db="EMBL/GenBank/DDBJ databases">
        <title>Genome-scale phylogeny and comparative genomics of the fungal order Sordariales.</title>
        <authorList>
            <consortium name="Lawrence Berkeley National Laboratory"/>
            <person name="Hensen N."/>
            <person name="Bonometti L."/>
            <person name="Westerberg I."/>
            <person name="Brannstrom I.O."/>
            <person name="Guillou S."/>
            <person name="Cros-Aarteil S."/>
            <person name="Calhoun S."/>
            <person name="Haridas S."/>
            <person name="Kuo A."/>
            <person name="Mondo S."/>
            <person name="Pangilinan J."/>
            <person name="Riley R."/>
            <person name="Labutti K."/>
            <person name="Andreopoulos B."/>
            <person name="Lipzen A."/>
            <person name="Chen C."/>
            <person name="Yanf M."/>
            <person name="Daum C."/>
            <person name="Ng V."/>
            <person name="Clum A."/>
            <person name="Steindorff A."/>
            <person name="Ohm R."/>
            <person name="Martin F."/>
            <person name="Silar P."/>
            <person name="Natvig D."/>
            <person name="Lalanne C."/>
            <person name="Gautier V."/>
            <person name="Ament-Velasquez S.L."/>
            <person name="Kruys A."/>
            <person name="Hutchinson M.I."/>
            <person name="Powell A.J."/>
            <person name="Barry K."/>
            <person name="Miller A.N."/>
            <person name="Grigoriev I.V."/>
            <person name="Debuchy R."/>
            <person name="Gladieux P."/>
            <person name="Thoren M.H."/>
            <person name="Johannesson H."/>
        </authorList>
    </citation>
    <scope>NUCLEOTIDE SEQUENCE</scope>
    <source>
        <strain evidence="1">CBS 606.72</strain>
    </source>
</reference>
<dbReference type="Proteomes" id="UP001175000">
    <property type="component" value="Unassembled WGS sequence"/>
</dbReference>
<evidence type="ECO:0000313" key="2">
    <source>
        <dbReference type="Proteomes" id="UP001175000"/>
    </source>
</evidence>
<accession>A0AA39WDZ7</accession>
<dbReference type="EMBL" id="JAULSU010000006">
    <property type="protein sequence ID" value="KAK0613648.1"/>
    <property type="molecule type" value="Genomic_DNA"/>
</dbReference>
<protein>
    <submittedName>
        <fullName evidence="1">Uncharacterized protein</fullName>
    </submittedName>
</protein>
<proteinExistence type="predicted"/>
<name>A0AA39WDZ7_9PEZI</name>
<organism evidence="1 2">
    <name type="scientific">Immersiella caudata</name>
    <dbReference type="NCBI Taxonomy" id="314043"/>
    <lineage>
        <taxon>Eukaryota</taxon>
        <taxon>Fungi</taxon>
        <taxon>Dikarya</taxon>
        <taxon>Ascomycota</taxon>
        <taxon>Pezizomycotina</taxon>
        <taxon>Sordariomycetes</taxon>
        <taxon>Sordariomycetidae</taxon>
        <taxon>Sordariales</taxon>
        <taxon>Lasiosphaeriaceae</taxon>
        <taxon>Immersiella</taxon>
    </lineage>
</organism>
<sequence length="231" mass="26171">MSLAFPLFNCFLLCGREALIRRLVFCRKMVPHGLACGGNCFRAGEQFTTPNRAIRQVRRRRAVSPAAALHATTKENFALPQHRRRLEAHAGWLAFFGCLAHDCCLVAGFRRSVKLRVATAPVELSRYSRRECPLRGRLELGMWRRQNPVATRRRSQTGRLGSIFVGLSDSPMAFSTFAWNLARGFCRRDCPQHSSIHHLLQPIVRTLSKVPEVSYLNLSNSPIFEPVLGDR</sequence>
<evidence type="ECO:0000313" key="1">
    <source>
        <dbReference type="EMBL" id="KAK0613648.1"/>
    </source>
</evidence>
<keyword evidence="2" id="KW-1185">Reference proteome</keyword>
<gene>
    <name evidence="1" type="ORF">B0T14DRAFT_283128</name>
</gene>
<comment type="caution">
    <text evidence="1">The sequence shown here is derived from an EMBL/GenBank/DDBJ whole genome shotgun (WGS) entry which is preliminary data.</text>
</comment>
<dbReference type="AlphaFoldDB" id="A0AA39WDZ7"/>